<feature type="transmembrane region" description="Helical" evidence="1">
    <location>
        <begin position="293"/>
        <end position="311"/>
    </location>
</feature>
<feature type="transmembrane region" description="Helical" evidence="1">
    <location>
        <begin position="318"/>
        <end position="334"/>
    </location>
</feature>
<gene>
    <name evidence="2" type="ORF">DFR71_1358</name>
</gene>
<feature type="transmembrane region" description="Helical" evidence="1">
    <location>
        <begin position="21"/>
        <end position="39"/>
    </location>
</feature>
<dbReference type="STRING" id="1210063.GCA_001612665_02956"/>
<feature type="transmembrane region" description="Helical" evidence="1">
    <location>
        <begin position="365"/>
        <end position="385"/>
    </location>
</feature>
<dbReference type="AlphaFoldDB" id="A0A4R1G2D2"/>
<dbReference type="Proteomes" id="UP000294856">
    <property type="component" value="Unassembled WGS sequence"/>
</dbReference>
<feature type="transmembrane region" description="Helical" evidence="1">
    <location>
        <begin position="214"/>
        <end position="234"/>
    </location>
</feature>
<sequence>MAACIAGNVDAVPKIGDGLDAVAAFAGAAAAGMSLFVPFSFSDDATIDSPYRVTSLINSVPRAAALGLIVAVVVAVLARPVTRPGLIWLTATGGAATLALNYLIGEAMTSADVLTTQNYIDSLCGGVLFGALCVCTWRTRWSAVGFGLGVLVVFVYGEVVAVFTSNASEMADQVVHTPIWLVGSAVVLLAVNTARHRHGLMLPAMPRIAADLPIAPIIATTVLSLSLLIATEWLGREFDGRRANPWQVALAVIVTIVAAFTAAVLLPGRDGTGVLIAVSVAAAADSLSEAPSLGWHLVLVLVVGVAAILAGRRWATPWGALLGAAVLCGFAIVADRLPWALVWTAGVLLVTGVAGFAIGSLRVSYLPSAMLCLGSLYLPSVLWSIPTGERQWPTGGTALADRVPGQVALAITVGAAAGLAVLYQIRPAARPQAARP</sequence>
<feature type="transmembrane region" description="Helical" evidence="1">
    <location>
        <begin position="246"/>
        <end position="266"/>
    </location>
</feature>
<protein>
    <submittedName>
        <fullName evidence="2">Uncharacterized protein</fullName>
    </submittedName>
</protein>
<proteinExistence type="predicted"/>
<feature type="transmembrane region" description="Helical" evidence="1">
    <location>
        <begin position="405"/>
        <end position="425"/>
    </location>
</feature>
<keyword evidence="3" id="KW-1185">Reference proteome</keyword>
<comment type="caution">
    <text evidence="2">The sequence shown here is derived from an EMBL/GenBank/DDBJ whole genome shotgun (WGS) entry which is preliminary data.</text>
</comment>
<feature type="transmembrane region" description="Helical" evidence="1">
    <location>
        <begin position="175"/>
        <end position="194"/>
    </location>
</feature>
<feature type="transmembrane region" description="Helical" evidence="1">
    <location>
        <begin position="340"/>
        <end position="358"/>
    </location>
</feature>
<name>A0A4R1G2D2_9NOCA</name>
<feature type="transmembrane region" description="Helical" evidence="1">
    <location>
        <begin position="119"/>
        <end position="137"/>
    </location>
</feature>
<feature type="transmembrane region" description="Helical" evidence="1">
    <location>
        <begin position="59"/>
        <end position="78"/>
    </location>
</feature>
<keyword evidence="1" id="KW-1133">Transmembrane helix</keyword>
<evidence type="ECO:0000313" key="2">
    <source>
        <dbReference type="EMBL" id="TCK00360.1"/>
    </source>
</evidence>
<evidence type="ECO:0000313" key="3">
    <source>
        <dbReference type="Proteomes" id="UP000294856"/>
    </source>
</evidence>
<feature type="transmembrane region" description="Helical" evidence="1">
    <location>
        <begin position="144"/>
        <end position="163"/>
    </location>
</feature>
<reference evidence="2 3" key="1">
    <citation type="submission" date="2019-03" db="EMBL/GenBank/DDBJ databases">
        <title>Genomic Encyclopedia of Type Strains, Phase IV (KMG-IV): sequencing the most valuable type-strain genomes for metagenomic binning, comparative biology and taxonomic classification.</title>
        <authorList>
            <person name="Goeker M."/>
        </authorList>
    </citation>
    <scope>NUCLEOTIDE SEQUENCE [LARGE SCALE GENOMIC DNA]</scope>
    <source>
        <strain evidence="2 3">DSM 44684</strain>
    </source>
</reference>
<feature type="transmembrane region" description="Helical" evidence="1">
    <location>
        <begin position="271"/>
        <end position="287"/>
    </location>
</feature>
<accession>A0A4R1G2D2</accession>
<organism evidence="2 3">
    <name type="scientific">Nocardia alba</name>
    <dbReference type="NCBI Taxonomy" id="225051"/>
    <lineage>
        <taxon>Bacteria</taxon>
        <taxon>Bacillati</taxon>
        <taxon>Actinomycetota</taxon>
        <taxon>Actinomycetes</taxon>
        <taxon>Mycobacteriales</taxon>
        <taxon>Nocardiaceae</taxon>
        <taxon>Nocardia</taxon>
    </lineage>
</organism>
<evidence type="ECO:0000256" key="1">
    <source>
        <dbReference type="SAM" id="Phobius"/>
    </source>
</evidence>
<feature type="transmembrane region" description="Helical" evidence="1">
    <location>
        <begin position="85"/>
        <end position="104"/>
    </location>
</feature>
<keyword evidence="1" id="KW-0472">Membrane</keyword>
<keyword evidence="1" id="KW-0812">Transmembrane</keyword>
<dbReference type="EMBL" id="SMFR01000001">
    <property type="protein sequence ID" value="TCK00360.1"/>
    <property type="molecule type" value="Genomic_DNA"/>
</dbReference>